<dbReference type="FunCoup" id="C8XH64">
    <property type="interactions" value="6"/>
</dbReference>
<keyword evidence="3" id="KW-1185">Reference proteome</keyword>
<sequence length="185" mass="19735">MVDTRALGHRPGSMRTLRIAVPLDAPMGLEVLAVPPGDEVDLDLRLEAVAEGVLVSGTAAATAVGQCARCLIETTEPVVAGIRELFAYPESATAATTEEDEIYRVVDERIDLEQLVRDEVVTALPMAPLCRPDCRGLCVECGGRLDDLEPGHSHAILDPRWAALRDRFGTGSPESTDRPPAGPGE</sequence>
<dbReference type="PANTHER" id="PTHR34374">
    <property type="entry name" value="LARGE RIBOSOMAL RNA SUBUNIT ACCUMULATION PROTEIN YCED HOMOLOG 1, CHLOROPLASTIC"/>
    <property type="match status" value="1"/>
</dbReference>
<reference evidence="3" key="1">
    <citation type="submission" date="2009-09" db="EMBL/GenBank/DDBJ databases">
        <title>The complete genome of Nakamurella multipartita DSM 44233.</title>
        <authorList>
            <consortium name="US DOE Joint Genome Institute (JGI-PGF)"/>
            <person name="Lucas S."/>
            <person name="Copeland A."/>
            <person name="Lapidus A."/>
            <person name="Glavina del Rio T."/>
            <person name="Dalin E."/>
            <person name="Tice H."/>
            <person name="Bruce D."/>
            <person name="Goodwin L."/>
            <person name="Pitluck S."/>
            <person name="Kyrpides N."/>
            <person name="Mavromatis K."/>
            <person name="Ivanova N."/>
            <person name="Ovchinnikova G."/>
            <person name="Sims D."/>
            <person name="Meincke L."/>
            <person name="Brettin T."/>
            <person name="Detter J.C."/>
            <person name="Han C."/>
            <person name="Larimer F."/>
            <person name="Land M."/>
            <person name="Hauser L."/>
            <person name="Markowitz V."/>
            <person name="Cheng J.-F."/>
            <person name="Hugenholtz P."/>
            <person name="Woyke T."/>
            <person name="Wu D."/>
            <person name="Klenk H.-P."/>
            <person name="Eisen J.A."/>
        </authorList>
    </citation>
    <scope>NUCLEOTIDE SEQUENCE [LARGE SCALE GENOMIC DNA]</scope>
    <source>
        <strain evidence="3">ATCC 700099 / DSM 44233 / CIP 104796 / JCM 9543 / NBRC 105858 / Y-104</strain>
    </source>
</reference>
<dbReference type="AlphaFoldDB" id="C8XH64"/>
<evidence type="ECO:0008006" key="4">
    <source>
        <dbReference type="Google" id="ProtNLM"/>
    </source>
</evidence>
<dbReference type="EMBL" id="CP001737">
    <property type="protein sequence ID" value="ACV78270.1"/>
    <property type="molecule type" value="Genomic_DNA"/>
</dbReference>
<gene>
    <name evidence="2" type="ordered locus">Namu_1881</name>
</gene>
<dbReference type="STRING" id="479431.Namu_1881"/>
<dbReference type="InParanoid" id="C8XH64"/>
<evidence type="ECO:0000256" key="1">
    <source>
        <dbReference type="SAM" id="MobiDB-lite"/>
    </source>
</evidence>
<proteinExistence type="predicted"/>
<dbReference type="Pfam" id="PF02620">
    <property type="entry name" value="YceD"/>
    <property type="match status" value="1"/>
</dbReference>
<dbReference type="PANTHER" id="PTHR34374:SF1">
    <property type="entry name" value="LARGE RIBOSOMAL RNA SUBUNIT ACCUMULATION PROTEIN YCED HOMOLOG 1, CHLOROPLASTIC"/>
    <property type="match status" value="1"/>
</dbReference>
<dbReference type="KEGG" id="nml:Namu_1881"/>
<feature type="region of interest" description="Disordered" evidence="1">
    <location>
        <begin position="166"/>
        <end position="185"/>
    </location>
</feature>
<reference evidence="2 3" key="2">
    <citation type="journal article" date="2010" name="Stand. Genomic Sci.">
        <title>Complete genome sequence of Nakamurella multipartita type strain (Y-104).</title>
        <authorList>
            <person name="Tice H."/>
            <person name="Mayilraj S."/>
            <person name="Sims D."/>
            <person name="Lapidus A."/>
            <person name="Nolan M."/>
            <person name="Lucas S."/>
            <person name="Glavina Del Rio T."/>
            <person name="Copeland A."/>
            <person name="Cheng J.F."/>
            <person name="Meincke L."/>
            <person name="Bruce D."/>
            <person name="Goodwin L."/>
            <person name="Pitluck S."/>
            <person name="Ivanova N."/>
            <person name="Mavromatis K."/>
            <person name="Ovchinnikova G."/>
            <person name="Pati A."/>
            <person name="Chen A."/>
            <person name="Palaniappan K."/>
            <person name="Land M."/>
            <person name="Hauser L."/>
            <person name="Chang Y.J."/>
            <person name="Jeffries C.D."/>
            <person name="Detter J.C."/>
            <person name="Brettin T."/>
            <person name="Rohde M."/>
            <person name="Goker M."/>
            <person name="Bristow J."/>
            <person name="Eisen J.A."/>
            <person name="Markowitz V."/>
            <person name="Hugenholtz P."/>
            <person name="Kyrpides N.C."/>
            <person name="Klenk H.P."/>
            <person name="Chen F."/>
        </authorList>
    </citation>
    <scope>NUCLEOTIDE SEQUENCE [LARGE SCALE GENOMIC DNA]</scope>
    <source>
        <strain evidence="3">ATCC 700099 / DSM 44233 / CIP 104796 / JCM 9543 / NBRC 105858 / Y-104</strain>
    </source>
</reference>
<organism evidence="2 3">
    <name type="scientific">Nakamurella multipartita (strain ATCC 700099 / DSM 44233 / CIP 104796 / JCM 9543 / NBRC 105858 / Y-104)</name>
    <name type="common">Microsphaera multipartita</name>
    <dbReference type="NCBI Taxonomy" id="479431"/>
    <lineage>
        <taxon>Bacteria</taxon>
        <taxon>Bacillati</taxon>
        <taxon>Actinomycetota</taxon>
        <taxon>Actinomycetes</taxon>
        <taxon>Nakamurellales</taxon>
        <taxon>Nakamurellaceae</taxon>
        <taxon>Nakamurella</taxon>
    </lineage>
</organism>
<evidence type="ECO:0000313" key="2">
    <source>
        <dbReference type="EMBL" id="ACV78270.1"/>
    </source>
</evidence>
<name>C8XH64_NAKMY</name>
<dbReference type="Proteomes" id="UP000002218">
    <property type="component" value="Chromosome"/>
</dbReference>
<dbReference type="HOGENOM" id="CLU_100236_0_0_11"/>
<dbReference type="eggNOG" id="COG1399">
    <property type="taxonomic scope" value="Bacteria"/>
</dbReference>
<evidence type="ECO:0000313" key="3">
    <source>
        <dbReference type="Proteomes" id="UP000002218"/>
    </source>
</evidence>
<protein>
    <recommendedName>
        <fullName evidence="4">Metal-binding protein</fullName>
    </recommendedName>
</protein>
<accession>C8XH64</accession>
<dbReference type="InterPro" id="IPR003772">
    <property type="entry name" value="YceD"/>
</dbReference>